<dbReference type="SUPFAM" id="SSF56219">
    <property type="entry name" value="DNase I-like"/>
    <property type="match status" value="1"/>
</dbReference>
<organism evidence="4 5">
    <name type="scientific">Pycnococcus provasolii</name>
    <dbReference type="NCBI Taxonomy" id="41880"/>
    <lineage>
        <taxon>Eukaryota</taxon>
        <taxon>Viridiplantae</taxon>
        <taxon>Chlorophyta</taxon>
        <taxon>Pseudoscourfieldiophyceae</taxon>
        <taxon>Pseudoscourfieldiales</taxon>
        <taxon>Pycnococcaceae</taxon>
        <taxon>Pycnococcus</taxon>
    </lineage>
</organism>
<sequence length="349" mass="37806">MLRRAWSSLPSLPSPSSLLVDPAPLRILTWNILADGLAQDGGFDGVAPDSDTLTWTHRLPLICAEIANAGADVICFQEASRCFAPPETEQNEGEGQDDGSSPTPLWRTLEPVIAALGYDGCFAPKRPSPCVKLGAPPDGVAVLWKKSRCELVGEPVAHYYPPEEDGKKHASQCLVVAHLADSLYGDGERVVTVVATHLKAKSDHSAIRARQARHMCEKITEMHAHKLSWLSESGERAFVLCGDMNDTRESEALSTLLAHDAPPLAAAVDAEAYPWTTWKTRDGKTKKHAIDHVVVERDGPLVPLRTWALPTDVDVGCATGLPTSAYPSDHVSVGVELAWRSRPAKRRAV</sequence>
<dbReference type="GO" id="GO:0000175">
    <property type="term" value="F:3'-5'-RNA exonuclease activity"/>
    <property type="evidence" value="ECO:0007669"/>
    <property type="project" value="TreeGrafter"/>
</dbReference>
<dbReference type="Proteomes" id="UP000660262">
    <property type="component" value="Unassembled WGS sequence"/>
</dbReference>
<evidence type="ECO:0000256" key="2">
    <source>
        <dbReference type="ARBA" id="ARBA00022801"/>
    </source>
</evidence>
<keyword evidence="5" id="KW-1185">Reference proteome</keyword>
<accession>A0A830HLP2</accession>
<dbReference type="InterPro" id="IPR036691">
    <property type="entry name" value="Endo/exonu/phosph_ase_sf"/>
</dbReference>
<dbReference type="InterPro" id="IPR005135">
    <property type="entry name" value="Endo/exonuclease/phosphatase"/>
</dbReference>
<feature type="domain" description="Endonuclease/exonuclease/phosphatase" evidence="3">
    <location>
        <begin position="28"/>
        <end position="330"/>
    </location>
</feature>
<dbReference type="InterPro" id="IPR050410">
    <property type="entry name" value="CCR4/nocturin_mRNA_transcr"/>
</dbReference>
<gene>
    <name evidence="4" type="ORF">PPROV_000522600</name>
</gene>
<dbReference type="EMBL" id="BNJQ01000013">
    <property type="protein sequence ID" value="GHP06481.1"/>
    <property type="molecule type" value="Genomic_DNA"/>
</dbReference>
<dbReference type="OrthoDB" id="2866996at2759"/>
<comment type="caution">
    <text evidence="4">The sequence shown here is derived from an EMBL/GenBank/DDBJ whole genome shotgun (WGS) entry which is preliminary data.</text>
</comment>
<evidence type="ECO:0000313" key="4">
    <source>
        <dbReference type="EMBL" id="GHP06481.1"/>
    </source>
</evidence>
<evidence type="ECO:0000313" key="5">
    <source>
        <dbReference type="Proteomes" id="UP000660262"/>
    </source>
</evidence>
<dbReference type="Pfam" id="PF03372">
    <property type="entry name" value="Exo_endo_phos"/>
    <property type="match status" value="1"/>
</dbReference>
<evidence type="ECO:0000256" key="1">
    <source>
        <dbReference type="ARBA" id="ARBA00010774"/>
    </source>
</evidence>
<proteinExistence type="inferred from homology"/>
<reference evidence="4" key="1">
    <citation type="submission" date="2020-10" db="EMBL/GenBank/DDBJ databases">
        <title>Unveiling of a novel bifunctional photoreceptor, Dualchrome1, isolated from a cosmopolitan green alga.</title>
        <authorList>
            <person name="Suzuki S."/>
            <person name="Kawachi M."/>
        </authorList>
    </citation>
    <scope>NUCLEOTIDE SEQUENCE</scope>
    <source>
        <strain evidence="4">NIES 2893</strain>
    </source>
</reference>
<dbReference type="PANTHER" id="PTHR12121:SF45">
    <property type="entry name" value="NOCTURNIN"/>
    <property type="match status" value="1"/>
</dbReference>
<protein>
    <submittedName>
        <fullName evidence="4">CCR4 carbon catabolite repression 4-like</fullName>
    </submittedName>
</protein>
<dbReference type="AlphaFoldDB" id="A0A830HLP2"/>
<keyword evidence="2" id="KW-0378">Hydrolase</keyword>
<dbReference type="Gene3D" id="3.60.10.10">
    <property type="entry name" value="Endonuclease/exonuclease/phosphatase"/>
    <property type="match status" value="1"/>
</dbReference>
<dbReference type="GO" id="GO:0006139">
    <property type="term" value="P:nucleobase-containing compound metabolic process"/>
    <property type="evidence" value="ECO:0007669"/>
    <property type="project" value="UniProtKB-ARBA"/>
</dbReference>
<evidence type="ECO:0000259" key="3">
    <source>
        <dbReference type="Pfam" id="PF03372"/>
    </source>
</evidence>
<comment type="similarity">
    <text evidence="1">Belongs to the CCR4/nocturin family.</text>
</comment>
<name>A0A830HLP2_9CHLO</name>
<dbReference type="PANTHER" id="PTHR12121">
    <property type="entry name" value="CARBON CATABOLITE REPRESSOR PROTEIN 4"/>
    <property type="match status" value="1"/>
</dbReference>